<dbReference type="InterPro" id="IPR012744">
    <property type="entry name" value="Nitri_red_NirB"/>
</dbReference>
<comment type="function">
    <text evidence="4">Catalyzes the reduction of sulfite to sulfide, a step in the biosynthesis of sulfur-containing amino acids and cofactors.</text>
</comment>
<evidence type="ECO:0000259" key="22">
    <source>
        <dbReference type="Pfam" id="PF01077"/>
    </source>
</evidence>
<evidence type="ECO:0000259" key="26">
    <source>
        <dbReference type="Pfam" id="PF18267"/>
    </source>
</evidence>
<dbReference type="Gene3D" id="3.50.50.60">
    <property type="entry name" value="FAD/NAD(P)-binding domain"/>
    <property type="match status" value="2"/>
</dbReference>
<dbReference type="PANTHER" id="PTHR43809:SF1">
    <property type="entry name" value="NITRITE REDUCTASE (NADH) LARGE SUBUNIT"/>
    <property type="match status" value="1"/>
</dbReference>
<feature type="domain" description="BFD-like [2Fe-2S]-binding" evidence="24">
    <location>
        <begin position="438"/>
        <end position="485"/>
    </location>
</feature>
<keyword evidence="18 21" id="KW-0534">Nitrate assimilation</keyword>
<evidence type="ECO:0000256" key="18">
    <source>
        <dbReference type="ARBA" id="ARBA00023063"/>
    </source>
</evidence>
<protein>
    <recommendedName>
        <fullName evidence="7">assimilatory sulfite reductase (ferredoxin)</fullName>
        <ecNumber evidence="7">1.8.7.1</ecNumber>
    </recommendedName>
</protein>
<keyword evidence="15" id="KW-0560">Oxidoreductase</keyword>
<keyword evidence="11" id="KW-0001">2Fe-2S</keyword>
<evidence type="ECO:0000256" key="7">
    <source>
        <dbReference type="ARBA" id="ARBA00012353"/>
    </source>
</evidence>
<keyword evidence="16" id="KW-0408">Iron</keyword>
<dbReference type="RefSeq" id="WP_260992857.1">
    <property type="nucleotide sequence ID" value="NZ_JAODWD010000002.1"/>
</dbReference>
<dbReference type="PRINTS" id="PR00397">
    <property type="entry name" value="SIROHAEM"/>
</dbReference>
<evidence type="ECO:0000256" key="1">
    <source>
        <dbReference type="ARBA" id="ARBA00001929"/>
    </source>
</evidence>
<evidence type="ECO:0000256" key="4">
    <source>
        <dbReference type="ARBA" id="ARBA00003247"/>
    </source>
</evidence>
<evidence type="ECO:0000313" key="27">
    <source>
        <dbReference type="EMBL" id="MCT7658828.1"/>
    </source>
</evidence>
<feature type="domain" description="Nitrite/Sulfite reductase ferredoxin-like" evidence="23">
    <location>
        <begin position="573"/>
        <end position="635"/>
    </location>
</feature>
<dbReference type="Pfam" id="PF01077">
    <property type="entry name" value="NIR_SIR"/>
    <property type="match status" value="1"/>
</dbReference>
<name>A0ABT2M9A1_9MYCO</name>
<comment type="cofactor">
    <cofactor evidence="2">
        <name>[4Fe-4S] cluster</name>
        <dbReference type="ChEBI" id="CHEBI:49883"/>
    </cofactor>
</comment>
<reference evidence="28" key="1">
    <citation type="submission" date="2023-07" db="EMBL/GenBank/DDBJ databases">
        <authorList>
            <person name="Deng Y."/>
            <person name="Zhang Y.-Q."/>
        </authorList>
    </citation>
    <scope>NUCLEOTIDE SEQUENCE [LARGE SCALE GENOMIC DNA]</scope>
    <source>
        <strain evidence="28">CPCC 205710</strain>
    </source>
</reference>
<dbReference type="PROSITE" id="PS00365">
    <property type="entry name" value="NIR_SIR"/>
    <property type="match status" value="1"/>
</dbReference>
<dbReference type="InterPro" id="IPR005117">
    <property type="entry name" value="NiRdtase/SiRdtase_haem-b_fer"/>
</dbReference>
<dbReference type="Pfam" id="PF03460">
    <property type="entry name" value="NIR_SIR_ferr"/>
    <property type="match status" value="1"/>
</dbReference>
<comment type="cofactor">
    <cofactor evidence="19">
        <name>[2Fe-2S] cluster</name>
        <dbReference type="ChEBI" id="CHEBI:190135"/>
    </cofactor>
</comment>
<proteinExistence type="inferred from homology"/>
<comment type="cofactor">
    <cofactor evidence="3 21">
        <name>FAD</name>
        <dbReference type="ChEBI" id="CHEBI:57692"/>
    </cofactor>
</comment>
<dbReference type="PANTHER" id="PTHR43809">
    <property type="entry name" value="NITRITE REDUCTASE (NADH) LARGE SUBUNIT"/>
    <property type="match status" value="1"/>
</dbReference>
<keyword evidence="13" id="KW-0883">Thioether bond</keyword>
<dbReference type="Pfam" id="PF04324">
    <property type="entry name" value="Fer2_BFD"/>
    <property type="match status" value="1"/>
</dbReference>
<feature type="domain" description="Nitrite/sulphite reductase 4Fe-4S" evidence="22">
    <location>
        <begin position="645"/>
        <end position="783"/>
    </location>
</feature>
<dbReference type="InterPro" id="IPR007419">
    <property type="entry name" value="BFD-like_2Fe2S-bd_dom"/>
</dbReference>
<dbReference type="Proteomes" id="UP001206639">
    <property type="component" value="Unassembled WGS sequence"/>
</dbReference>
<dbReference type="InterPro" id="IPR041854">
    <property type="entry name" value="BFD-like_2Fe2S-bd_dom_sf"/>
</dbReference>
<evidence type="ECO:0000256" key="17">
    <source>
        <dbReference type="ARBA" id="ARBA00023014"/>
    </source>
</evidence>
<dbReference type="SUPFAM" id="SSF56014">
    <property type="entry name" value="Nitrite and sulphite reductase 4Fe-4S domain-like"/>
    <property type="match status" value="1"/>
</dbReference>
<dbReference type="SUPFAM" id="SSF51905">
    <property type="entry name" value="FAD/NAD(P)-binding domain"/>
    <property type="match status" value="2"/>
</dbReference>
<evidence type="ECO:0000259" key="25">
    <source>
        <dbReference type="Pfam" id="PF07992"/>
    </source>
</evidence>
<evidence type="ECO:0000256" key="19">
    <source>
        <dbReference type="ARBA" id="ARBA00034078"/>
    </source>
</evidence>
<comment type="cofactor">
    <cofactor evidence="1">
        <name>siroheme</name>
        <dbReference type="ChEBI" id="CHEBI:60052"/>
    </cofactor>
</comment>
<evidence type="ECO:0000256" key="20">
    <source>
        <dbReference type="ARBA" id="ARBA00049518"/>
    </source>
</evidence>
<dbReference type="InterPro" id="IPR036136">
    <property type="entry name" value="Nit/Sulf_reduc_fer-like_dom_sf"/>
</dbReference>
<evidence type="ECO:0000256" key="12">
    <source>
        <dbReference type="ARBA" id="ARBA00022723"/>
    </source>
</evidence>
<dbReference type="EC" id="1.8.7.1" evidence="7"/>
<organism evidence="27 28">
    <name type="scientific">Mycobacterium deserti</name>
    <dbReference type="NCBI Taxonomy" id="2978347"/>
    <lineage>
        <taxon>Bacteria</taxon>
        <taxon>Bacillati</taxon>
        <taxon>Actinomycetota</taxon>
        <taxon>Actinomycetes</taxon>
        <taxon>Mycobacteriales</taxon>
        <taxon>Mycobacteriaceae</taxon>
        <taxon>Mycobacterium</taxon>
    </lineage>
</organism>
<comment type="caution">
    <text evidence="27">The sequence shown here is derived from an EMBL/GenBank/DDBJ whole genome shotgun (WGS) entry which is preliminary data.</text>
</comment>
<evidence type="ECO:0000256" key="14">
    <source>
        <dbReference type="ARBA" id="ARBA00022827"/>
    </source>
</evidence>
<keyword evidence="8" id="KW-0004">4Fe-4S</keyword>
<evidence type="ECO:0000259" key="23">
    <source>
        <dbReference type="Pfam" id="PF03460"/>
    </source>
</evidence>
<evidence type="ECO:0000256" key="13">
    <source>
        <dbReference type="ARBA" id="ARBA00022784"/>
    </source>
</evidence>
<evidence type="ECO:0000256" key="15">
    <source>
        <dbReference type="ARBA" id="ARBA00023002"/>
    </source>
</evidence>
<keyword evidence="10 21" id="KW-0285">Flavoprotein</keyword>
<dbReference type="NCBIfam" id="NF011565">
    <property type="entry name" value="PRK14989.1"/>
    <property type="match status" value="1"/>
</dbReference>
<evidence type="ECO:0000256" key="3">
    <source>
        <dbReference type="ARBA" id="ARBA00001974"/>
    </source>
</evidence>
<dbReference type="InterPro" id="IPR045854">
    <property type="entry name" value="NO2/SO3_Rdtase_4Fe4S_sf"/>
</dbReference>
<accession>A0ABT2M9A1</accession>
<dbReference type="Gene3D" id="3.30.413.10">
    <property type="entry name" value="Sulfite Reductase Hemoprotein, domain 1"/>
    <property type="match status" value="1"/>
</dbReference>
<dbReference type="EMBL" id="JAODWD010000002">
    <property type="protein sequence ID" value="MCT7658828.1"/>
    <property type="molecule type" value="Genomic_DNA"/>
</dbReference>
<keyword evidence="9" id="KW-0349">Heme</keyword>
<keyword evidence="14 21" id="KW-0274">FAD</keyword>
<dbReference type="InterPro" id="IPR041575">
    <property type="entry name" value="Rubredoxin_C"/>
</dbReference>
<dbReference type="InterPro" id="IPR036188">
    <property type="entry name" value="FAD/NAD-bd_sf"/>
</dbReference>
<feature type="domain" description="FAD/NAD(P)-binding" evidence="25">
    <location>
        <begin position="6"/>
        <end position="299"/>
    </location>
</feature>
<comment type="pathway">
    <text evidence="5">Nitrogen metabolism; nitrate reduction (assimilation).</text>
</comment>
<keyword evidence="12" id="KW-0479">Metal-binding</keyword>
<dbReference type="InterPro" id="IPR016156">
    <property type="entry name" value="FAD/NAD-linked_Rdtase_dimer_sf"/>
</dbReference>
<evidence type="ECO:0000256" key="16">
    <source>
        <dbReference type="ARBA" id="ARBA00023004"/>
    </source>
</evidence>
<gene>
    <name evidence="27" type="primary">nirB</name>
    <name evidence="27" type="ORF">N4S67_10375</name>
</gene>
<evidence type="ECO:0000256" key="9">
    <source>
        <dbReference type="ARBA" id="ARBA00022617"/>
    </source>
</evidence>
<evidence type="ECO:0000256" key="2">
    <source>
        <dbReference type="ARBA" id="ARBA00001966"/>
    </source>
</evidence>
<dbReference type="InterPro" id="IPR052034">
    <property type="entry name" value="NasD-like"/>
</dbReference>
<keyword evidence="17" id="KW-0411">Iron-sulfur</keyword>
<evidence type="ECO:0000256" key="8">
    <source>
        <dbReference type="ARBA" id="ARBA00022485"/>
    </source>
</evidence>
<dbReference type="InterPro" id="IPR006067">
    <property type="entry name" value="NO2/SO3_Rdtase_4Fe4S_dom"/>
</dbReference>
<dbReference type="Gene3D" id="3.30.390.30">
    <property type="match status" value="1"/>
</dbReference>
<dbReference type="Gene3D" id="1.10.10.1100">
    <property type="entry name" value="BFD-like [2Fe-2S]-binding domain"/>
    <property type="match status" value="1"/>
</dbReference>
<evidence type="ECO:0000256" key="6">
    <source>
        <dbReference type="ARBA" id="ARBA00010429"/>
    </source>
</evidence>
<dbReference type="NCBIfam" id="TIGR02374">
    <property type="entry name" value="nitri_red_nirB"/>
    <property type="match status" value="1"/>
</dbReference>
<evidence type="ECO:0000256" key="10">
    <source>
        <dbReference type="ARBA" id="ARBA00022630"/>
    </source>
</evidence>
<evidence type="ECO:0000256" key="5">
    <source>
        <dbReference type="ARBA" id="ARBA00005096"/>
    </source>
</evidence>
<dbReference type="InterPro" id="IPR023753">
    <property type="entry name" value="FAD/NAD-binding_dom"/>
</dbReference>
<evidence type="ECO:0000256" key="21">
    <source>
        <dbReference type="PIRNR" id="PIRNR037149"/>
    </source>
</evidence>
<feature type="domain" description="NADH-rubredoxin oxidoreductase C-terminal" evidence="26">
    <location>
        <begin position="336"/>
        <end position="399"/>
    </location>
</feature>
<comment type="catalytic activity">
    <reaction evidence="20">
        <text>hydrogen sulfide + 6 oxidized [2Fe-2S]-[ferredoxin] + 3 H2O = sulfite + 6 reduced [2Fe-2S]-[ferredoxin] + 7 H(+)</text>
        <dbReference type="Rhea" id="RHEA:23132"/>
        <dbReference type="Rhea" id="RHEA-COMP:10000"/>
        <dbReference type="Rhea" id="RHEA-COMP:10001"/>
        <dbReference type="ChEBI" id="CHEBI:15377"/>
        <dbReference type="ChEBI" id="CHEBI:15378"/>
        <dbReference type="ChEBI" id="CHEBI:17359"/>
        <dbReference type="ChEBI" id="CHEBI:29919"/>
        <dbReference type="ChEBI" id="CHEBI:33737"/>
        <dbReference type="ChEBI" id="CHEBI:33738"/>
        <dbReference type="EC" id="1.8.7.1"/>
    </reaction>
</comment>
<dbReference type="InterPro" id="IPR006066">
    <property type="entry name" value="NO2/SO3_Rdtase_FeS/sirohaem_BS"/>
</dbReference>
<keyword evidence="28" id="KW-1185">Reference proteome</keyword>
<dbReference type="Pfam" id="PF18267">
    <property type="entry name" value="Rubredoxin_C"/>
    <property type="match status" value="1"/>
</dbReference>
<sequence length="854" mass="90778">MRSIKNVVVVGHGMVGHRFVEALRSRDSDGAWRVTVLAEEADAAYDRVGLTGYTEHWDRGLLALPGNDYVGDDLVELRLGSKVTEIDRAAKSVLTADGRRVDYDALVLATGSYAFVPPVPGHDLPSCHVYRTLDDLDAIRVAAERAIAEGEVPAGVVIGGGLLGLEAANALRAFGLHAHVVEMAPRLMAQQLDEAGGALLGRMIGDLGIDIHTGVGTQSIRPAQRNRPVRRSADNDALRVTLSDGTFIEAGLVVFAAGVRPRDELARACELEVAERGGVLTDRACATSDSSIFAIGEVAAIEGRCYGLVGPGYTSAEVVADRLLGGAAEFGEADMSTKLKLLGVDVASFGDAMGSTPKCLEVVVNDAVNQTYAKLVLSDDAKTLLGGILVGDASAYGILRPMVGEALPGDPMALIAPAGSESGATGLGVGALPTAAQICSCNNVTKGDLTDAIAGGCCDVASLKKCTLAGTSCGSCVPLLKQLLEAEGVEQSKALCEHFSQSRAELFEIVSAGPSESVRTFTALIERFGTGKGCDICKPVVASILASTSSEHILDGEQASLQDSNDHFLANIQKNGSYSIVPRSPGGEITPEQLILIGEIARDFDLYTKITGGQRIDMFGARVDQLPEIWRRLVEGGMESGHAYGKALRTVKSCVGSTWCRYGQQDSVDMAVSIENRYRGLRAPHKIKMAVSGCARECAEAQSKDVGVIATEQGWNLYVCGNGGMSPRHAQLLAGDLDDETLIRYIDRFLMFYIRTADRLQRTAPWLEAMDGGLDHLREVVCDDSLGLAAEFEAAVERHVAGYACEWKGVLDDPEKLSRFVSFVNAPDVADPTVEFTERAGRKVPLEMPKVPQR</sequence>
<dbReference type="SUPFAM" id="SSF55124">
    <property type="entry name" value="Nitrite/Sulfite reductase N-terminal domain-like"/>
    <property type="match status" value="1"/>
</dbReference>
<evidence type="ECO:0000259" key="24">
    <source>
        <dbReference type="Pfam" id="PF04324"/>
    </source>
</evidence>
<dbReference type="PRINTS" id="PR00368">
    <property type="entry name" value="FADPNR"/>
</dbReference>
<dbReference type="PIRSF" id="PIRSF037149">
    <property type="entry name" value="NirB"/>
    <property type="match status" value="1"/>
</dbReference>
<dbReference type="Pfam" id="PF07992">
    <property type="entry name" value="Pyr_redox_2"/>
    <property type="match status" value="1"/>
</dbReference>
<dbReference type="InterPro" id="IPR017121">
    <property type="entry name" value="Nitrite_Rdtase_lsu"/>
</dbReference>
<evidence type="ECO:0000313" key="28">
    <source>
        <dbReference type="Proteomes" id="UP001206639"/>
    </source>
</evidence>
<comment type="similarity">
    <text evidence="6">Belongs to the nitrite and sulfite reductase 4Fe-4S domain family.</text>
</comment>
<evidence type="ECO:0000256" key="11">
    <source>
        <dbReference type="ARBA" id="ARBA00022714"/>
    </source>
</evidence>